<dbReference type="KEGG" id="ppyr:116165051"/>
<accession>A0A1Y1MAP5</accession>
<feature type="signal peptide" evidence="3">
    <location>
        <begin position="1"/>
        <end position="20"/>
    </location>
</feature>
<proteinExistence type="predicted"/>
<dbReference type="CDD" id="cd00063">
    <property type="entry name" value="FN3"/>
    <property type="match status" value="2"/>
</dbReference>
<dbReference type="SUPFAM" id="SSF49265">
    <property type="entry name" value="Fibronectin type III"/>
    <property type="match status" value="3"/>
</dbReference>
<protein>
    <recommendedName>
        <fullName evidence="4">Fibronectin type-III domain-containing protein</fullName>
    </recommendedName>
</protein>
<dbReference type="InterPro" id="IPR051622">
    <property type="entry name" value="R-tyr_protein_phosphatases"/>
</dbReference>
<keyword evidence="1" id="KW-0677">Repeat</keyword>
<evidence type="ECO:0000256" key="3">
    <source>
        <dbReference type="SAM" id="SignalP"/>
    </source>
</evidence>
<evidence type="ECO:0000259" key="4">
    <source>
        <dbReference type="PROSITE" id="PS50853"/>
    </source>
</evidence>
<dbReference type="Pfam" id="PF00041">
    <property type="entry name" value="fn3"/>
    <property type="match status" value="1"/>
</dbReference>
<dbReference type="RefSeq" id="XP_031335183.1">
    <property type="nucleotide sequence ID" value="XM_031479323.1"/>
</dbReference>
<dbReference type="InterPro" id="IPR013783">
    <property type="entry name" value="Ig-like_fold"/>
</dbReference>
<dbReference type="EMBL" id="GEZM01038475">
    <property type="protein sequence ID" value="JAV81630.1"/>
    <property type="molecule type" value="Transcribed_RNA"/>
</dbReference>
<dbReference type="OrthoDB" id="6750617at2759"/>
<keyword evidence="2" id="KW-1015">Disulfide bond</keyword>
<evidence type="ECO:0000256" key="2">
    <source>
        <dbReference type="ARBA" id="ARBA00023157"/>
    </source>
</evidence>
<evidence type="ECO:0000313" key="5">
    <source>
        <dbReference type="EMBL" id="JAV81630.1"/>
    </source>
</evidence>
<name>A0A1Y1MAP5_PHOPY</name>
<dbReference type="InterPro" id="IPR003961">
    <property type="entry name" value="FN3_dom"/>
</dbReference>
<dbReference type="SMART" id="SM00060">
    <property type="entry name" value="FN3"/>
    <property type="match status" value="3"/>
</dbReference>
<dbReference type="PANTHER" id="PTHR24051:SF9">
    <property type="entry name" value="FIBRONECTIN TYPE-III DOMAIN-CONTAINING PROTEIN"/>
    <property type="match status" value="1"/>
</dbReference>
<dbReference type="PANTHER" id="PTHR24051">
    <property type="entry name" value="SUSHI DOMAIN-CONTAINING PROTEIN 1"/>
    <property type="match status" value="1"/>
</dbReference>
<dbReference type="GeneID" id="116165051"/>
<dbReference type="RefSeq" id="XP_031335184.1">
    <property type="nucleotide sequence ID" value="XM_031479324.1"/>
</dbReference>
<evidence type="ECO:0000256" key="1">
    <source>
        <dbReference type="ARBA" id="ARBA00022737"/>
    </source>
</evidence>
<feature type="chain" id="PRO_5013344880" description="Fibronectin type-III domain-containing protein" evidence="3">
    <location>
        <begin position="21"/>
        <end position="486"/>
    </location>
</feature>
<keyword evidence="3" id="KW-0732">Signal</keyword>
<sequence>MGKAAIFGFCTLLALYCTNAAGHDTYELRDFCVRLTKNNTALIRWFDPMPLRKEKQGYTLYYSKNLDDPLGIWTTVSLGVYPMTTIRDISLGEVYFFKVRVNFWQSDAPGLLSDVHHFKMLNRTKPCYGDAERALNVLRAVATSKSSVEVWWKLQYDPYKVNSIIIFYGTSDLGPWYNKSAGLQNSVELIDLAENTTYFIAVAAKSDSGIRYFVQECSVTVVLEEVPMDPKVTDITADSMVLEWSPPLRLFPKYYKISYDALKDYIDSDGIRQHYALDKTEIVIDHHLTSYELVDLMPYTNYFVNISAVPVDLSYRPAVRVNARTEIGAPGSMQKPTIYGIIHGDNIQVLLPKASEENGPINYYYLVVIPVSDDAESDVPSSMYKTEDLLDNQWFDDEDIDAPYIAAKFSFKIPYAFILGVGVHGGFKNHKLDMHKRYRLFVRAVVVSSQGMLVRDSPYSDYFSVEEKRNYLSHNTHLVTGIPSTF</sequence>
<feature type="domain" description="Fibronectin type-III" evidence="4">
    <location>
        <begin position="226"/>
        <end position="328"/>
    </location>
</feature>
<dbReference type="InterPro" id="IPR036116">
    <property type="entry name" value="FN3_sf"/>
</dbReference>
<organism evidence="5">
    <name type="scientific">Photinus pyralis</name>
    <name type="common">Common eastern firefly</name>
    <name type="synonym">Lampyris pyralis</name>
    <dbReference type="NCBI Taxonomy" id="7054"/>
    <lineage>
        <taxon>Eukaryota</taxon>
        <taxon>Metazoa</taxon>
        <taxon>Ecdysozoa</taxon>
        <taxon>Arthropoda</taxon>
        <taxon>Hexapoda</taxon>
        <taxon>Insecta</taxon>
        <taxon>Pterygota</taxon>
        <taxon>Neoptera</taxon>
        <taxon>Endopterygota</taxon>
        <taxon>Coleoptera</taxon>
        <taxon>Polyphaga</taxon>
        <taxon>Elateriformia</taxon>
        <taxon>Elateroidea</taxon>
        <taxon>Lampyridae</taxon>
        <taxon>Lampyrinae</taxon>
        <taxon>Photinus</taxon>
    </lineage>
</organism>
<reference evidence="5" key="1">
    <citation type="journal article" date="2016" name="Sci. Rep.">
        <title>Molecular characterization of firefly nuptial gifts: a multi-omics approach sheds light on postcopulatory sexual selection.</title>
        <authorList>
            <person name="Al-Wathiqui N."/>
            <person name="Fallon T.R."/>
            <person name="South A."/>
            <person name="Weng J.K."/>
            <person name="Lewis S.M."/>
        </authorList>
    </citation>
    <scope>NUCLEOTIDE SEQUENCE</scope>
</reference>
<dbReference type="Gene3D" id="2.60.40.10">
    <property type="entry name" value="Immunoglobulins"/>
    <property type="match status" value="2"/>
</dbReference>
<dbReference type="PROSITE" id="PS50853">
    <property type="entry name" value="FN3"/>
    <property type="match status" value="1"/>
</dbReference>
<dbReference type="AlphaFoldDB" id="A0A1Y1MAP5"/>